<dbReference type="AlphaFoldDB" id="A0A326TX18"/>
<protein>
    <recommendedName>
        <fullName evidence="4">Helix-turn-helix protein</fullName>
    </recommendedName>
</protein>
<comment type="caution">
    <text evidence="2">The sequence shown here is derived from an EMBL/GenBank/DDBJ whole genome shotgun (WGS) entry which is preliminary data.</text>
</comment>
<proteinExistence type="predicted"/>
<gene>
    <name evidence="2" type="ORF">EI42_05754</name>
</gene>
<dbReference type="Proteomes" id="UP000248806">
    <property type="component" value="Unassembled WGS sequence"/>
</dbReference>
<feature type="region of interest" description="Disordered" evidence="1">
    <location>
        <begin position="178"/>
        <end position="221"/>
    </location>
</feature>
<feature type="compositionally biased region" description="Polar residues" evidence="1">
    <location>
        <begin position="204"/>
        <end position="216"/>
    </location>
</feature>
<name>A0A326TX18_THEHA</name>
<keyword evidence="3" id="KW-1185">Reference proteome</keyword>
<evidence type="ECO:0000256" key="1">
    <source>
        <dbReference type="SAM" id="MobiDB-lite"/>
    </source>
</evidence>
<accession>A0A326TX18</accession>
<organism evidence="2 3">
    <name type="scientific">Thermosporothrix hazakensis</name>
    <dbReference type="NCBI Taxonomy" id="644383"/>
    <lineage>
        <taxon>Bacteria</taxon>
        <taxon>Bacillati</taxon>
        <taxon>Chloroflexota</taxon>
        <taxon>Ktedonobacteria</taxon>
        <taxon>Ktedonobacterales</taxon>
        <taxon>Thermosporotrichaceae</taxon>
        <taxon>Thermosporothrix</taxon>
    </lineage>
</organism>
<dbReference type="InterPro" id="IPR036390">
    <property type="entry name" value="WH_DNA-bd_sf"/>
</dbReference>
<dbReference type="EMBL" id="QKUF01000038">
    <property type="protein sequence ID" value="PZW20993.1"/>
    <property type="molecule type" value="Genomic_DNA"/>
</dbReference>
<dbReference type="Gene3D" id="1.10.10.10">
    <property type="entry name" value="Winged helix-like DNA-binding domain superfamily/Winged helix DNA-binding domain"/>
    <property type="match status" value="1"/>
</dbReference>
<feature type="compositionally biased region" description="Basic and acidic residues" evidence="1">
    <location>
        <begin position="178"/>
        <end position="187"/>
    </location>
</feature>
<evidence type="ECO:0008006" key="4">
    <source>
        <dbReference type="Google" id="ProtNLM"/>
    </source>
</evidence>
<evidence type="ECO:0000313" key="2">
    <source>
        <dbReference type="EMBL" id="PZW20993.1"/>
    </source>
</evidence>
<dbReference type="RefSeq" id="WP_111325994.1">
    <property type="nucleotide sequence ID" value="NZ_BIFX01000001.1"/>
</dbReference>
<sequence length="341" mass="39209">MVAQNTSASNNPKQQWGFYAVIPRIIRLRYKHLPFAALWLYQCLKDLCGDQGTCFRTLRTLSQETNISTGTLSTMIRRLHDEGLIHATKKRRGSAGRELWHLSIVDIWAANAEACQQEQQAKESISPEIVQNLNEVPQDCSKFERSPEIVQNLNDTPPDCSKFERDCSKFDVRRKNNEERTVMKKESVAGNLENASGDQEHTHGFSSGAENSPAVNQEQQQQQVYQAIVTRRGYELTSKQEQQRERACVVQLLKQWTPEEIDQLHAYLFEKHKYWSDPERRYAIGAAVILKFGPEVAQVLRASKPPRQQTAKQNPAAFLTPTMIRNRELAARFQNKQRKEQ</sequence>
<dbReference type="SUPFAM" id="SSF46785">
    <property type="entry name" value="Winged helix' DNA-binding domain"/>
    <property type="match status" value="1"/>
</dbReference>
<dbReference type="InterPro" id="IPR036388">
    <property type="entry name" value="WH-like_DNA-bd_sf"/>
</dbReference>
<evidence type="ECO:0000313" key="3">
    <source>
        <dbReference type="Proteomes" id="UP000248806"/>
    </source>
</evidence>
<reference evidence="2 3" key="1">
    <citation type="submission" date="2018-06" db="EMBL/GenBank/DDBJ databases">
        <title>Genomic Encyclopedia of Archaeal and Bacterial Type Strains, Phase II (KMG-II): from individual species to whole genera.</title>
        <authorList>
            <person name="Goeker M."/>
        </authorList>
    </citation>
    <scope>NUCLEOTIDE SEQUENCE [LARGE SCALE GENOMIC DNA]</scope>
    <source>
        <strain evidence="2 3">ATCC BAA-1881</strain>
    </source>
</reference>